<evidence type="ECO:0000313" key="3">
    <source>
        <dbReference type="Proteomes" id="UP001501624"/>
    </source>
</evidence>
<keyword evidence="1" id="KW-1133">Transmembrane helix</keyword>
<dbReference type="EMBL" id="BAABCM010000004">
    <property type="protein sequence ID" value="GAA3813747.1"/>
    <property type="molecule type" value="Genomic_DNA"/>
</dbReference>
<keyword evidence="1" id="KW-0812">Transmembrane</keyword>
<dbReference type="RefSeq" id="WP_237339775.1">
    <property type="nucleotide sequence ID" value="NZ_BAABCM010000004.1"/>
</dbReference>
<evidence type="ECO:0000256" key="1">
    <source>
        <dbReference type="SAM" id="Phobius"/>
    </source>
</evidence>
<keyword evidence="3" id="KW-1185">Reference proteome</keyword>
<gene>
    <name evidence="2" type="ORF">GCM10022380_34650</name>
</gene>
<dbReference type="Proteomes" id="UP001501624">
    <property type="component" value="Unassembled WGS sequence"/>
</dbReference>
<accession>A0ABP7IAL1</accession>
<feature type="transmembrane region" description="Helical" evidence="1">
    <location>
        <begin position="28"/>
        <end position="52"/>
    </location>
</feature>
<feature type="transmembrane region" description="Helical" evidence="1">
    <location>
        <begin position="117"/>
        <end position="137"/>
    </location>
</feature>
<proteinExistence type="predicted"/>
<evidence type="ECO:0000313" key="2">
    <source>
        <dbReference type="EMBL" id="GAA3813747.1"/>
    </source>
</evidence>
<protein>
    <submittedName>
        <fullName evidence="2">Uncharacterized protein</fullName>
    </submittedName>
</protein>
<organism evidence="2 3">
    <name type="scientific">Amycolatopsis tucumanensis</name>
    <dbReference type="NCBI Taxonomy" id="401106"/>
    <lineage>
        <taxon>Bacteria</taxon>
        <taxon>Bacillati</taxon>
        <taxon>Actinomycetota</taxon>
        <taxon>Actinomycetes</taxon>
        <taxon>Pseudonocardiales</taxon>
        <taxon>Pseudonocardiaceae</taxon>
        <taxon>Amycolatopsis</taxon>
    </lineage>
</organism>
<sequence>MASPHELDPREALDTIDRVGRRVRRERWWYVAATAVMAVFTAACYIGLVAAPAAVGDLVLPGVLVVVVLTGLIGLRLRMIDRAAARLENAAVWASVGLAVPTMLLDKFLVPEGFTPWAVPAGVLPALPFIVLAWRVARR</sequence>
<feature type="transmembrane region" description="Helical" evidence="1">
    <location>
        <begin position="58"/>
        <end position="75"/>
    </location>
</feature>
<feature type="transmembrane region" description="Helical" evidence="1">
    <location>
        <begin position="87"/>
        <end position="105"/>
    </location>
</feature>
<reference evidence="3" key="1">
    <citation type="journal article" date="2019" name="Int. J. Syst. Evol. Microbiol.">
        <title>The Global Catalogue of Microorganisms (GCM) 10K type strain sequencing project: providing services to taxonomists for standard genome sequencing and annotation.</title>
        <authorList>
            <consortium name="The Broad Institute Genomics Platform"/>
            <consortium name="The Broad Institute Genome Sequencing Center for Infectious Disease"/>
            <person name="Wu L."/>
            <person name="Ma J."/>
        </authorList>
    </citation>
    <scope>NUCLEOTIDE SEQUENCE [LARGE SCALE GENOMIC DNA]</scope>
    <source>
        <strain evidence="3">JCM 17017</strain>
    </source>
</reference>
<keyword evidence="1" id="KW-0472">Membrane</keyword>
<comment type="caution">
    <text evidence="2">The sequence shown here is derived from an EMBL/GenBank/DDBJ whole genome shotgun (WGS) entry which is preliminary data.</text>
</comment>
<name>A0ABP7IAL1_9PSEU</name>